<dbReference type="Pfam" id="PF12961">
    <property type="entry name" value="DUF3850"/>
    <property type="match status" value="1"/>
</dbReference>
<sequence length="86" mass="10415">MAIIRKKLWPKWFKIMMSGKQNVQMRLADFKIKPGDVLLLEEWDPEKKEYTGKLLRKKVKRVIKFNPLDFYTTKAIKKYGCYLIEF</sequence>
<comment type="caution">
    <text evidence="2">The sequence shown here is derived from an EMBL/GenBank/DDBJ whole genome shotgun (WGS) entry which is preliminary data.</text>
</comment>
<reference evidence="3" key="1">
    <citation type="submission" date="2017-09" db="EMBL/GenBank/DDBJ databases">
        <title>Depth-based differentiation of microbial function through sediment-hosted aquifers and enrichment of novel symbionts in the deep terrestrial subsurface.</title>
        <authorList>
            <person name="Probst A.J."/>
            <person name="Ladd B."/>
            <person name="Jarett J.K."/>
            <person name="Geller-Mcgrath D.E."/>
            <person name="Sieber C.M.K."/>
            <person name="Emerson J.B."/>
            <person name="Anantharaman K."/>
            <person name="Thomas B.C."/>
            <person name="Malmstrom R."/>
            <person name="Stieglmeier M."/>
            <person name="Klingl A."/>
            <person name="Woyke T."/>
            <person name="Ryan C.M."/>
            <person name="Banfield J.F."/>
        </authorList>
    </citation>
    <scope>NUCLEOTIDE SEQUENCE [LARGE SCALE GENOMIC DNA]</scope>
</reference>
<dbReference type="InterPro" id="IPR039440">
    <property type="entry name" value="DUF3850"/>
</dbReference>
<dbReference type="Proteomes" id="UP000230055">
    <property type="component" value="Unassembled WGS sequence"/>
</dbReference>
<proteinExistence type="predicted"/>
<organism evidence="2 3">
    <name type="scientific">Candidatus Nealsonbacteria bacterium CG_4_10_14_0_8_um_filter_35_10</name>
    <dbReference type="NCBI Taxonomy" id="1974683"/>
    <lineage>
        <taxon>Bacteria</taxon>
        <taxon>Candidatus Nealsoniibacteriota</taxon>
    </lineage>
</organism>
<evidence type="ECO:0000313" key="2">
    <source>
        <dbReference type="EMBL" id="PIY91033.1"/>
    </source>
</evidence>
<dbReference type="SUPFAM" id="SSF88697">
    <property type="entry name" value="PUA domain-like"/>
    <property type="match status" value="1"/>
</dbReference>
<name>A0A2M7R915_9BACT</name>
<protein>
    <recommendedName>
        <fullName evidence="1">DUF3850 domain-containing protein</fullName>
    </recommendedName>
</protein>
<accession>A0A2M7R915</accession>
<evidence type="ECO:0000313" key="3">
    <source>
        <dbReference type="Proteomes" id="UP000230055"/>
    </source>
</evidence>
<gene>
    <name evidence="2" type="ORF">COY72_00290</name>
</gene>
<dbReference type="AlphaFoldDB" id="A0A2M7R915"/>
<dbReference type="Gene3D" id="2.30.130.30">
    <property type="entry name" value="Hypothetical protein"/>
    <property type="match status" value="1"/>
</dbReference>
<dbReference type="EMBL" id="PFLX01000008">
    <property type="protein sequence ID" value="PIY91033.1"/>
    <property type="molecule type" value="Genomic_DNA"/>
</dbReference>
<evidence type="ECO:0000259" key="1">
    <source>
        <dbReference type="Pfam" id="PF12961"/>
    </source>
</evidence>
<dbReference type="InterPro" id="IPR015947">
    <property type="entry name" value="PUA-like_sf"/>
</dbReference>
<feature type="domain" description="DUF3850" evidence="1">
    <location>
        <begin position="7"/>
        <end position="64"/>
    </location>
</feature>